<feature type="signal peptide" evidence="2">
    <location>
        <begin position="1"/>
        <end position="22"/>
    </location>
</feature>
<feature type="compositionally biased region" description="Polar residues" evidence="1">
    <location>
        <begin position="264"/>
        <end position="288"/>
    </location>
</feature>
<evidence type="ECO:0000256" key="2">
    <source>
        <dbReference type="SAM" id="SignalP"/>
    </source>
</evidence>
<evidence type="ECO:0000313" key="4">
    <source>
        <dbReference type="Proteomes" id="UP000053780"/>
    </source>
</evidence>
<organism evidence="3 4">
    <name type="scientific">Vairimorpha apis BRL 01</name>
    <dbReference type="NCBI Taxonomy" id="1037528"/>
    <lineage>
        <taxon>Eukaryota</taxon>
        <taxon>Fungi</taxon>
        <taxon>Fungi incertae sedis</taxon>
        <taxon>Microsporidia</taxon>
        <taxon>Nosematidae</taxon>
        <taxon>Vairimorpha</taxon>
    </lineage>
</organism>
<accession>T0L0M0</accession>
<protein>
    <submittedName>
        <fullName evidence="3">Uncharacterized protein</fullName>
    </submittedName>
</protein>
<dbReference type="HOGENOM" id="CLU_765247_0_0_1"/>
<keyword evidence="2" id="KW-0732">Signal</keyword>
<sequence length="362" mass="41236">MFLLLFAFINIFMCDNVEYLEANEPNTFINVPHNYLVSDYQENILPSHNYQHPQVCNSIHSFDKNMCQVNNQYTDYPSIIRYQATPEDFQNEHINYEMLTHTPKHNDYITSLKFEPKNSYHCPSFQFQKDKSLYSQQAEFPNQETHLQNEVNKTYVSPVQNINNTESSIKYMPQHEIASYELKPPIEYTSFQNNATAFSNDTVLPSKQNTFIQYPGSSTVSGNVENSSGSANEVSFLPNISYGQSITSPLSTIPYQSNGIVLSNDTFENPSQATSDTTSQSMGQTSLLNSQNSEEEKNQKSKEESKNDKSSKNKESDKKDKKKDKKSKNSTSKPKSSKSSRNNVQTIFTSIGVLMMLLSSFM</sequence>
<feature type="region of interest" description="Disordered" evidence="1">
    <location>
        <begin position="264"/>
        <end position="344"/>
    </location>
</feature>
<dbReference type="EMBL" id="KE647173">
    <property type="protein sequence ID" value="EQB61107.1"/>
    <property type="molecule type" value="Genomic_DNA"/>
</dbReference>
<evidence type="ECO:0000313" key="3">
    <source>
        <dbReference type="EMBL" id="EQB61107.1"/>
    </source>
</evidence>
<keyword evidence="4" id="KW-1185">Reference proteome</keyword>
<gene>
    <name evidence="3" type="ORF">NAPIS_ORF01320</name>
</gene>
<dbReference type="VEuPathDB" id="MicrosporidiaDB:NAPIS_ORF01320"/>
<feature type="compositionally biased region" description="Basic and acidic residues" evidence="1">
    <location>
        <begin position="294"/>
        <end position="319"/>
    </location>
</feature>
<name>T0L0M0_9MICR</name>
<reference evidence="3 4" key="1">
    <citation type="journal article" date="2013" name="BMC Genomics">
        <title>Genome sequencing and comparative genomics of honey bee microsporidia, Nosema apis reveal novel insights into host-parasite interactions.</title>
        <authorList>
            <person name="Chen Yp."/>
            <person name="Pettis J.S."/>
            <person name="Zhao Y."/>
            <person name="Liu X."/>
            <person name="Tallon L.J."/>
            <person name="Sadzewicz L.D."/>
            <person name="Li R."/>
            <person name="Zheng H."/>
            <person name="Huang S."/>
            <person name="Zhang X."/>
            <person name="Hamilton M.C."/>
            <person name="Pernal S.F."/>
            <person name="Melathopoulos A.P."/>
            <person name="Yan X."/>
            <person name="Evans J.D."/>
        </authorList>
    </citation>
    <scope>NUCLEOTIDE SEQUENCE [LARGE SCALE GENOMIC DNA]</scope>
    <source>
        <strain evidence="3 4">BRL 01</strain>
    </source>
</reference>
<feature type="compositionally biased region" description="Low complexity" evidence="1">
    <location>
        <begin position="329"/>
        <end position="340"/>
    </location>
</feature>
<feature type="chain" id="PRO_5004566569" evidence="2">
    <location>
        <begin position="23"/>
        <end position="362"/>
    </location>
</feature>
<dbReference type="AlphaFoldDB" id="T0L0M0"/>
<proteinExistence type="predicted"/>
<dbReference type="Proteomes" id="UP000053780">
    <property type="component" value="Unassembled WGS sequence"/>
</dbReference>
<evidence type="ECO:0000256" key="1">
    <source>
        <dbReference type="SAM" id="MobiDB-lite"/>
    </source>
</evidence>